<reference evidence="4 5" key="1">
    <citation type="journal article" date="2011" name="Genome Biol. Evol.">
        <title>Integration of the genetic map and genome assembly of fugu facilitates insights into distinct features of genome evolution in teleosts and mammals.</title>
        <authorList>
            <person name="Kai W."/>
            <person name="Kikuchi K."/>
            <person name="Tohari S."/>
            <person name="Chew A.K."/>
            <person name="Tay A."/>
            <person name="Fujiwara A."/>
            <person name="Hosoya S."/>
            <person name="Suetake H."/>
            <person name="Naruse K."/>
            <person name="Brenner S."/>
            <person name="Suzuki Y."/>
            <person name="Venkatesh B."/>
        </authorList>
    </citation>
    <scope>NUCLEOTIDE SEQUENCE [LARGE SCALE GENOMIC DNA]</scope>
</reference>
<keyword evidence="1" id="KW-0175">Coiled coil</keyword>
<organism evidence="4 5">
    <name type="scientific">Takifugu rubripes</name>
    <name type="common">Japanese pufferfish</name>
    <name type="synonym">Fugu rubripes</name>
    <dbReference type="NCBI Taxonomy" id="31033"/>
    <lineage>
        <taxon>Eukaryota</taxon>
        <taxon>Metazoa</taxon>
        <taxon>Chordata</taxon>
        <taxon>Craniata</taxon>
        <taxon>Vertebrata</taxon>
        <taxon>Euteleostomi</taxon>
        <taxon>Actinopterygii</taxon>
        <taxon>Neopterygii</taxon>
        <taxon>Teleostei</taxon>
        <taxon>Neoteleostei</taxon>
        <taxon>Acanthomorphata</taxon>
        <taxon>Eupercaria</taxon>
        <taxon>Tetraodontiformes</taxon>
        <taxon>Tetradontoidea</taxon>
        <taxon>Tetraodontidae</taxon>
        <taxon>Takifugu</taxon>
    </lineage>
</organism>
<feature type="region of interest" description="Disordered" evidence="2">
    <location>
        <begin position="548"/>
        <end position="598"/>
    </location>
</feature>
<reference evidence="4" key="3">
    <citation type="submission" date="2025-09" db="UniProtKB">
        <authorList>
            <consortium name="Ensembl"/>
        </authorList>
    </citation>
    <scope>IDENTIFICATION</scope>
</reference>
<evidence type="ECO:0000313" key="4">
    <source>
        <dbReference type="Ensembl" id="ENSTRUP00000070941.1"/>
    </source>
</evidence>
<dbReference type="PANTHER" id="PTHR18871">
    <property type="entry name" value="CENTROSOMAL PROTEIN OF 112 KDA"/>
    <property type="match status" value="1"/>
</dbReference>
<feature type="compositionally biased region" description="Basic and acidic residues" evidence="2">
    <location>
        <begin position="548"/>
        <end position="582"/>
    </location>
</feature>
<feature type="coiled-coil region" evidence="1">
    <location>
        <begin position="341"/>
        <end position="429"/>
    </location>
</feature>
<dbReference type="PANTHER" id="PTHR18871:SF2">
    <property type="entry name" value="CENTROSOMAL PROTEIN OF 112 KDA"/>
    <property type="match status" value="1"/>
</dbReference>
<feature type="coiled-coil region" evidence="1">
    <location>
        <begin position="168"/>
        <end position="235"/>
    </location>
</feature>
<dbReference type="InterPro" id="IPR027831">
    <property type="entry name" value="DUF4485"/>
</dbReference>
<dbReference type="GeneTree" id="ENSGT00390000006544"/>
<dbReference type="InterPro" id="IPR055310">
    <property type="entry name" value="CEP112"/>
</dbReference>
<sequence>MSKHEEFNDRLDTEFDHFLLDMKPYVLKNPSKAERHQCALWIKKLCDPDTCAPGLLARKNRNMYARLLLHMLKRGLLELPFTVKPGPGPLKTLPTYMSIYFDEPLSARSLEQNDTDLPAWVTGELRDDTDDSLSAALLKDKLSSTPIAGHRRYCSNSTNYYYMSLLKLRKLKILEERHQEEKLKMQQKRDAAIEKILDRKNSEIEEIKGTYRAKQKESEEVILKLEKKVQVLLRESQIINESKDKQIAELKKMSEHSADSLRNEWEKKLHTAAAEMELEKFELQKKHSDDIQELLEDTNLRVAKMEAEYTSRSQATEQILSELKMKVKQQSVELEKNQVLQQKLMQEKAQLEVHVATLSAQLQEANRRNTILQKEKEQQREQHQQSVQKLLAKHEMDVSHVHQEHALSAAKASEVMEDFEIIVAQLKQQLLDSDLQRQHQVRDLEIKFQQEKEELRISWEKKVQERTRLQQQHSTGKDSLVQEHQRVVDSLEKQARATLQQHQQQSQEWRKCDTQRISTLEAELADSREELLSVRALHKRQLAEVSLHREEDRRRAQRDKEESLNRLRSDMESSRRDLERSHQQQKAAVQEKVGKRGF</sequence>
<feature type="coiled-coil region" evidence="1">
    <location>
        <begin position="481"/>
        <end position="537"/>
    </location>
</feature>
<dbReference type="Proteomes" id="UP000005226">
    <property type="component" value="Chromosome 5"/>
</dbReference>
<evidence type="ECO:0000256" key="2">
    <source>
        <dbReference type="SAM" id="MobiDB-lite"/>
    </source>
</evidence>
<protein>
    <submittedName>
        <fullName evidence="4">Centrosomal protein 112</fullName>
    </submittedName>
</protein>
<dbReference type="Pfam" id="PF14846">
    <property type="entry name" value="DUF4485"/>
    <property type="match status" value="1"/>
</dbReference>
<dbReference type="Ensembl" id="ENSTRUT00000078407.1">
    <property type="protein sequence ID" value="ENSTRUP00000070941.1"/>
    <property type="gene ID" value="ENSTRUG00000016280.3"/>
</dbReference>
<keyword evidence="5" id="KW-1185">Reference proteome</keyword>
<name>A0A674NCK7_TAKRU</name>
<reference evidence="4" key="2">
    <citation type="submission" date="2025-08" db="UniProtKB">
        <authorList>
            <consortium name="Ensembl"/>
        </authorList>
    </citation>
    <scope>IDENTIFICATION</scope>
</reference>
<evidence type="ECO:0000256" key="1">
    <source>
        <dbReference type="SAM" id="Coils"/>
    </source>
</evidence>
<proteinExistence type="predicted"/>
<dbReference type="AlphaFoldDB" id="A0A674NCK7"/>
<feature type="domain" description="DUF4485" evidence="3">
    <location>
        <begin position="11"/>
        <end position="96"/>
    </location>
</feature>
<evidence type="ECO:0000313" key="5">
    <source>
        <dbReference type="Proteomes" id="UP000005226"/>
    </source>
</evidence>
<gene>
    <name evidence="4" type="primary">cep112</name>
</gene>
<evidence type="ECO:0000259" key="3">
    <source>
        <dbReference type="Pfam" id="PF14846"/>
    </source>
</evidence>
<accession>A0A674NCK7</accession>